<evidence type="ECO:0000259" key="2">
    <source>
        <dbReference type="Pfam" id="PF08327"/>
    </source>
</evidence>
<comment type="similarity">
    <text evidence="1">Belongs to the AHA1 family.</text>
</comment>
<evidence type="ECO:0000313" key="4">
    <source>
        <dbReference type="Proteomes" id="UP001589733"/>
    </source>
</evidence>
<dbReference type="Proteomes" id="UP001589733">
    <property type="component" value="Unassembled WGS sequence"/>
</dbReference>
<comment type="caution">
    <text evidence="3">The sequence shown here is derived from an EMBL/GenBank/DDBJ whole genome shotgun (WGS) entry which is preliminary data.</text>
</comment>
<dbReference type="Pfam" id="PF08327">
    <property type="entry name" value="AHSA1"/>
    <property type="match status" value="1"/>
</dbReference>
<sequence length="169" mass="18327">MSTETARPKLTLTRIFNAPRDLVFQAWTDADHLARWWGSPGVPLRVVNADIRPGGSFFYEQTTPDGGVMQALLIFRELQAPSRIVFVSAFADAAGQIARAPFSPLWPLQVMTTLTLTEEGHQTRLTLQGSPLEATAEENAMFASILGNLEQGFGGTFAQLEAHLAAVAG</sequence>
<protein>
    <submittedName>
        <fullName evidence="3">SRPBCC domain-containing protein</fullName>
    </submittedName>
</protein>
<dbReference type="SUPFAM" id="SSF55961">
    <property type="entry name" value="Bet v1-like"/>
    <property type="match status" value="1"/>
</dbReference>
<keyword evidence="4" id="KW-1185">Reference proteome</keyword>
<dbReference type="Gene3D" id="3.30.530.20">
    <property type="match status" value="1"/>
</dbReference>
<dbReference type="InterPro" id="IPR023393">
    <property type="entry name" value="START-like_dom_sf"/>
</dbReference>
<dbReference type="CDD" id="cd07814">
    <property type="entry name" value="SRPBCC_CalC_Aha1-like"/>
    <property type="match status" value="1"/>
</dbReference>
<feature type="domain" description="Activator of Hsp90 ATPase homologue 1/2-like C-terminal" evidence="2">
    <location>
        <begin position="17"/>
        <end position="164"/>
    </location>
</feature>
<proteinExistence type="inferred from homology"/>
<dbReference type="InterPro" id="IPR013538">
    <property type="entry name" value="ASHA1/2-like_C"/>
</dbReference>
<dbReference type="RefSeq" id="WP_380015709.1">
    <property type="nucleotide sequence ID" value="NZ_JBHLYR010000063.1"/>
</dbReference>
<dbReference type="EMBL" id="JBHLYR010000063">
    <property type="protein sequence ID" value="MFB9994600.1"/>
    <property type="molecule type" value="Genomic_DNA"/>
</dbReference>
<organism evidence="3 4">
    <name type="scientific">Deinococcus oregonensis</name>
    <dbReference type="NCBI Taxonomy" id="1805970"/>
    <lineage>
        <taxon>Bacteria</taxon>
        <taxon>Thermotogati</taxon>
        <taxon>Deinococcota</taxon>
        <taxon>Deinococci</taxon>
        <taxon>Deinococcales</taxon>
        <taxon>Deinococcaceae</taxon>
        <taxon>Deinococcus</taxon>
    </lineage>
</organism>
<gene>
    <name evidence="3" type="ORF">ACFFLM_21815</name>
</gene>
<evidence type="ECO:0000256" key="1">
    <source>
        <dbReference type="ARBA" id="ARBA00006817"/>
    </source>
</evidence>
<name>A0ABV6B4H4_9DEIO</name>
<evidence type="ECO:0000313" key="3">
    <source>
        <dbReference type="EMBL" id="MFB9994600.1"/>
    </source>
</evidence>
<reference evidence="3 4" key="1">
    <citation type="submission" date="2024-09" db="EMBL/GenBank/DDBJ databases">
        <authorList>
            <person name="Sun Q."/>
            <person name="Mori K."/>
        </authorList>
    </citation>
    <scope>NUCLEOTIDE SEQUENCE [LARGE SCALE GENOMIC DNA]</scope>
    <source>
        <strain evidence="3 4">JCM 13503</strain>
    </source>
</reference>
<accession>A0ABV6B4H4</accession>